<dbReference type="RefSeq" id="WP_028962861.1">
    <property type="nucleotide sequence ID" value="NZ_FWWY01000001.1"/>
</dbReference>
<organism evidence="1 2">
    <name type="scientific">Sulfobacillus thermosulfidooxidans (strain DSM 9293 / VKM B-1269 / AT-1)</name>
    <dbReference type="NCBI Taxonomy" id="929705"/>
    <lineage>
        <taxon>Bacteria</taxon>
        <taxon>Bacillati</taxon>
        <taxon>Bacillota</taxon>
        <taxon>Clostridia</taxon>
        <taxon>Eubacteriales</taxon>
        <taxon>Clostridiales Family XVII. Incertae Sedis</taxon>
        <taxon>Sulfobacillus</taxon>
    </lineage>
</organism>
<sequence length="64" mass="7075">MIIPLTYRLNIPITNELANKLATCAQDLRTDEESLIVEALALYLDCASCPASQPSDMTVAKHRK</sequence>
<name>A0A1W1W7G6_SULTA</name>
<proteinExistence type="predicted"/>
<dbReference type="Proteomes" id="UP000192660">
    <property type="component" value="Unassembled WGS sequence"/>
</dbReference>
<evidence type="ECO:0000313" key="2">
    <source>
        <dbReference type="Proteomes" id="UP000192660"/>
    </source>
</evidence>
<reference evidence="2" key="1">
    <citation type="submission" date="2017-04" db="EMBL/GenBank/DDBJ databases">
        <authorList>
            <person name="Varghese N."/>
            <person name="Submissions S."/>
        </authorList>
    </citation>
    <scope>NUCLEOTIDE SEQUENCE [LARGE SCALE GENOMIC DNA]</scope>
    <source>
        <strain evidence="2">DSM 9293</strain>
    </source>
</reference>
<gene>
    <name evidence="1" type="ORF">SAMN00768000_0456</name>
</gene>
<dbReference type="EMBL" id="FWWY01000001">
    <property type="protein sequence ID" value="SMC02237.1"/>
    <property type="molecule type" value="Genomic_DNA"/>
</dbReference>
<dbReference type="AlphaFoldDB" id="A0A1W1W7G6"/>
<dbReference type="OrthoDB" id="9995004at2"/>
<keyword evidence="2" id="KW-1185">Reference proteome</keyword>
<accession>A0A1W1W7G6</accession>
<evidence type="ECO:0000313" key="1">
    <source>
        <dbReference type="EMBL" id="SMC02237.1"/>
    </source>
</evidence>
<protein>
    <submittedName>
        <fullName evidence="1">Uncharacterized protein</fullName>
    </submittedName>
</protein>